<dbReference type="Pfam" id="PF03929">
    <property type="entry name" value="PepSY_TM"/>
    <property type="match status" value="1"/>
</dbReference>
<feature type="transmembrane region" description="Helical" evidence="1">
    <location>
        <begin position="12"/>
        <end position="32"/>
    </location>
</feature>
<organism evidence="2 3">
    <name type="scientific">Achromobacter seleniivolatilans</name>
    <dbReference type="NCBI Taxonomy" id="3047478"/>
    <lineage>
        <taxon>Bacteria</taxon>
        <taxon>Pseudomonadati</taxon>
        <taxon>Pseudomonadota</taxon>
        <taxon>Betaproteobacteria</taxon>
        <taxon>Burkholderiales</taxon>
        <taxon>Alcaligenaceae</taxon>
        <taxon>Achromobacter</taxon>
    </lineage>
</organism>
<sequence>MRAALILAHRYAGLALAGFLFLAGLTGALLAWNDTLDARLSPSLFHARAPAPNAAPLDPLHLRELVARAFPDTQVLYAPLTAAPGDAYVFYLQAAAGASLANDQVFVDPYTGVILGARKWGDISQGVKNLMPFIERLHYSLALGDAGTYFFGIIALLWTLDCFVGAWLTLPPPAGSPTPGRRRSWLARWTPAWKLRWSAGGYKQTFDLHRAGGLWLWFMLFVIAWSGVSFNLPSVYEPVMKTLFTHQPGESALPPPGTSNPNPAIDWQAARATGRRLMADEARVHGFHTIEETGLQYDPWRTVYTYTVRSTLDVRERNGLTMVMFDANTGARLSAWIPTGAAAGDTLRSWLASLHMATMWGWPFKLFICVVGLMVAILSVTGVMIWRRKQKGRLRSRGAVAAHRHVRWW</sequence>
<name>A0ABY9M645_9BURK</name>
<keyword evidence="1" id="KW-0472">Membrane</keyword>
<keyword evidence="3" id="KW-1185">Reference proteome</keyword>
<proteinExistence type="predicted"/>
<evidence type="ECO:0000313" key="3">
    <source>
        <dbReference type="Proteomes" id="UP001234798"/>
    </source>
</evidence>
<protein>
    <submittedName>
        <fullName evidence="2">PepSY-associated TM helix domain-containing protein</fullName>
    </submittedName>
</protein>
<dbReference type="InterPro" id="IPR005625">
    <property type="entry name" value="PepSY-ass_TM"/>
</dbReference>
<evidence type="ECO:0000256" key="1">
    <source>
        <dbReference type="SAM" id="Phobius"/>
    </source>
</evidence>
<dbReference type="Proteomes" id="UP001234798">
    <property type="component" value="Chromosome"/>
</dbReference>
<feature type="transmembrane region" description="Helical" evidence="1">
    <location>
        <begin position="364"/>
        <end position="386"/>
    </location>
</feature>
<feature type="transmembrane region" description="Helical" evidence="1">
    <location>
        <begin position="149"/>
        <end position="170"/>
    </location>
</feature>
<gene>
    <name evidence="2" type="ORF">RAS12_08895</name>
</gene>
<keyword evidence="1" id="KW-0812">Transmembrane</keyword>
<dbReference type="RefSeq" id="WP_306947354.1">
    <property type="nucleotide sequence ID" value="NZ_CP132976.1"/>
</dbReference>
<dbReference type="PANTHER" id="PTHR34219:SF5">
    <property type="entry name" value="BLR4505 PROTEIN"/>
    <property type="match status" value="1"/>
</dbReference>
<feature type="transmembrane region" description="Helical" evidence="1">
    <location>
        <begin position="214"/>
        <end position="232"/>
    </location>
</feature>
<dbReference type="EMBL" id="CP132976">
    <property type="protein sequence ID" value="WMD22479.1"/>
    <property type="molecule type" value="Genomic_DNA"/>
</dbReference>
<keyword evidence="1" id="KW-1133">Transmembrane helix</keyword>
<reference evidence="2 3" key="1">
    <citation type="submission" date="2023-08" db="EMBL/GenBank/DDBJ databases">
        <title>Achromobacter seleniivolatilans sp. nov., isolated from seleniferous soil.</title>
        <authorList>
            <person name="Zhang S."/>
            <person name="Li K."/>
            <person name="Peng J."/>
            <person name="Zhao Q."/>
            <person name="Wang H."/>
            <person name="Guo Y."/>
        </authorList>
    </citation>
    <scope>NUCLEOTIDE SEQUENCE [LARGE SCALE GENOMIC DNA]</scope>
    <source>
        <strain evidence="2 3">R39</strain>
    </source>
</reference>
<dbReference type="PANTHER" id="PTHR34219">
    <property type="entry name" value="IRON-REGULATED INNER MEMBRANE PROTEIN-RELATED"/>
    <property type="match status" value="1"/>
</dbReference>
<accession>A0ABY9M645</accession>
<evidence type="ECO:0000313" key="2">
    <source>
        <dbReference type="EMBL" id="WMD22479.1"/>
    </source>
</evidence>